<dbReference type="PATRIC" id="fig|1227498.3.peg.3788"/>
<name>L9WTB9_9EURY</name>
<dbReference type="InterPro" id="IPR000326">
    <property type="entry name" value="PAP2/HPO"/>
</dbReference>
<gene>
    <name evidence="7" type="ORF">C492_19209</name>
</gene>
<keyword evidence="4 5" id="KW-0472">Membrane</keyword>
<keyword evidence="3 5" id="KW-1133">Transmembrane helix</keyword>
<dbReference type="GO" id="GO:0016020">
    <property type="term" value="C:membrane"/>
    <property type="evidence" value="ECO:0007669"/>
    <property type="project" value="UniProtKB-SubCell"/>
</dbReference>
<evidence type="ECO:0000313" key="7">
    <source>
        <dbReference type="EMBL" id="ELY52461.1"/>
    </source>
</evidence>
<dbReference type="SMART" id="SM00014">
    <property type="entry name" value="acidPPc"/>
    <property type="match status" value="1"/>
</dbReference>
<dbReference type="AlphaFoldDB" id="L9WTB9"/>
<evidence type="ECO:0000256" key="5">
    <source>
        <dbReference type="SAM" id="Phobius"/>
    </source>
</evidence>
<dbReference type="SUPFAM" id="SSF48317">
    <property type="entry name" value="Acid phosphatase/Vanadium-dependent haloperoxidase"/>
    <property type="match status" value="1"/>
</dbReference>
<dbReference type="CDD" id="cd03386">
    <property type="entry name" value="PAP2_Aur1_like"/>
    <property type="match status" value="1"/>
</dbReference>
<evidence type="ECO:0000256" key="3">
    <source>
        <dbReference type="ARBA" id="ARBA00022989"/>
    </source>
</evidence>
<evidence type="ECO:0000256" key="4">
    <source>
        <dbReference type="ARBA" id="ARBA00023136"/>
    </source>
</evidence>
<evidence type="ECO:0000259" key="6">
    <source>
        <dbReference type="SMART" id="SM00014"/>
    </source>
</evidence>
<feature type="transmembrane region" description="Helical" evidence="5">
    <location>
        <begin position="110"/>
        <end position="129"/>
    </location>
</feature>
<sequence>MDADVLTQVLTQVVVVVSALLLTSIVVFVGRERLVATAREWRSRVRASAPALAGLAAVLWLNRVMRQAGPGISEFIGLHMTEVFYDIEGEFVLVFQSIATEQLTAYFSFIYVYGYAFLLIFPGLAYFALSETRTFRRLLTAYSLNYVLGLVFYLLIIAYGPRNVMPEELTVTMLYDNSPEYQHLTREVNRNTNVFPSLHTSLSATVGIFAYKTRSSYPKWFPVAALLAVSVAISTMYLGIHWGIDVVAGLALAVSCVWLSDRLVDRRPTAAVRRYLDRRLGDRDERD</sequence>
<proteinExistence type="predicted"/>
<dbReference type="Gene3D" id="1.20.144.10">
    <property type="entry name" value="Phosphatidic acid phosphatase type 2/haloperoxidase"/>
    <property type="match status" value="1"/>
</dbReference>
<feature type="transmembrane region" description="Helical" evidence="5">
    <location>
        <begin position="220"/>
        <end position="240"/>
    </location>
</feature>
<dbReference type="Pfam" id="PF14378">
    <property type="entry name" value="PAP2_3"/>
    <property type="match status" value="1"/>
</dbReference>
<keyword evidence="2 5" id="KW-0812">Transmembrane</keyword>
<keyword evidence="8" id="KW-1185">Reference proteome</keyword>
<protein>
    <submittedName>
        <fullName evidence="7">Phosphoesterase PA-phosphatase-related protein</fullName>
    </submittedName>
</protein>
<evidence type="ECO:0000256" key="2">
    <source>
        <dbReference type="ARBA" id="ARBA00022692"/>
    </source>
</evidence>
<organism evidence="7 8">
    <name type="scientific">Natronococcus jeotgali DSM 18795</name>
    <dbReference type="NCBI Taxonomy" id="1227498"/>
    <lineage>
        <taxon>Archaea</taxon>
        <taxon>Methanobacteriati</taxon>
        <taxon>Methanobacteriota</taxon>
        <taxon>Stenosarchaea group</taxon>
        <taxon>Halobacteria</taxon>
        <taxon>Halobacteriales</taxon>
        <taxon>Natrialbaceae</taxon>
        <taxon>Natronococcus</taxon>
    </lineage>
</organism>
<evidence type="ECO:0000313" key="8">
    <source>
        <dbReference type="Proteomes" id="UP000011531"/>
    </source>
</evidence>
<dbReference type="PANTHER" id="PTHR31310:SF7">
    <property type="entry name" value="PA-PHOSPHATASE RELATED-FAMILY PROTEIN DDB_G0268928"/>
    <property type="match status" value="1"/>
</dbReference>
<feature type="domain" description="Phosphatidic acid phosphatase type 2/haloperoxidase" evidence="6">
    <location>
        <begin position="141"/>
        <end position="261"/>
    </location>
</feature>
<dbReference type="EMBL" id="AOIA01000156">
    <property type="protein sequence ID" value="ELY52461.1"/>
    <property type="molecule type" value="Genomic_DNA"/>
</dbReference>
<dbReference type="STRING" id="1227498.C492_19209"/>
<dbReference type="InterPro" id="IPR036938">
    <property type="entry name" value="PAP2/HPO_sf"/>
</dbReference>
<reference evidence="7 8" key="1">
    <citation type="journal article" date="2014" name="PLoS Genet.">
        <title>Phylogenetically driven sequencing of extremely halophilic archaea reveals strategies for static and dynamic osmo-response.</title>
        <authorList>
            <person name="Becker E.A."/>
            <person name="Seitzer P.M."/>
            <person name="Tritt A."/>
            <person name="Larsen D."/>
            <person name="Krusor M."/>
            <person name="Yao A.I."/>
            <person name="Wu D."/>
            <person name="Madern D."/>
            <person name="Eisen J.A."/>
            <person name="Darling A.E."/>
            <person name="Facciotti M.T."/>
        </authorList>
    </citation>
    <scope>NUCLEOTIDE SEQUENCE [LARGE SCALE GENOMIC DNA]</scope>
    <source>
        <strain evidence="7 8">DSM 18795</strain>
    </source>
</reference>
<accession>L9WTB9</accession>
<feature type="transmembrane region" description="Helical" evidence="5">
    <location>
        <begin position="12"/>
        <end position="31"/>
    </location>
</feature>
<dbReference type="OrthoDB" id="329477at2157"/>
<dbReference type="Proteomes" id="UP000011531">
    <property type="component" value="Unassembled WGS sequence"/>
</dbReference>
<dbReference type="PANTHER" id="PTHR31310">
    <property type="match status" value="1"/>
</dbReference>
<feature type="transmembrane region" description="Helical" evidence="5">
    <location>
        <begin position="141"/>
        <end position="160"/>
    </location>
</feature>
<dbReference type="InterPro" id="IPR052185">
    <property type="entry name" value="IPC_Synthase-Related"/>
</dbReference>
<dbReference type="InterPro" id="IPR026841">
    <property type="entry name" value="Aur1/Ipt1"/>
</dbReference>
<dbReference type="RefSeq" id="WP_008426446.1">
    <property type="nucleotide sequence ID" value="NZ_AOIA01000156.1"/>
</dbReference>
<evidence type="ECO:0000256" key="1">
    <source>
        <dbReference type="ARBA" id="ARBA00004141"/>
    </source>
</evidence>
<comment type="subcellular location">
    <subcellularLocation>
        <location evidence="1">Membrane</location>
        <topology evidence="1">Multi-pass membrane protein</topology>
    </subcellularLocation>
</comment>
<comment type="caution">
    <text evidence="7">The sequence shown here is derived from an EMBL/GenBank/DDBJ whole genome shotgun (WGS) entry which is preliminary data.</text>
</comment>